<keyword evidence="3" id="KW-0966">Cell projection</keyword>
<feature type="compositionally biased region" description="Acidic residues" evidence="1">
    <location>
        <begin position="512"/>
        <end position="522"/>
    </location>
</feature>
<dbReference type="InterPro" id="IPR038610">
    <property type="entry name" value="FliK-like_C_sf"/>
</dbReference>
<evidence type="ECO:0000313" key="4">
    <source>
        <dbReference type="Proteomes" id="UP001527882"/>
    </source>
</evidence>
<dbReference type="RefSeq" id="WP_269880790.1">
    <property type="nucleotide sequence ID" value="NZ_JAQAGZ010000004.1"/>
</dbReference>
<dbReference type="InterPro" id="IPR021136">
    <property type="entry name" value="Flagellar_hook_control-like_C"/>
</dbReference>
<feature type="region of interest" description="Disordered" evidence="1">
    <location>
        <begin position="142"/>
        <end position="163"/>
    </location>
</feature>
<organism evidence="3 4">
    <name type="scientific">Paenibacillus gyeongsangnamensis</name>
    <dbReference type="NCBI Taxonomy" id="3388067"/>
    <lineage>
        <taxon>Bacteria</taxon>
        <taxon>Bacillati</taxon>
        <taxon>Bacillota</taxon>
        <taxon>Bacilli</taxon>
        <taxon>Bacillales</taxon>
        <taxon>Paenibacillaceae</taxon>
        <taxon>Paenibacillus</taxon>
    </lineage>
</organism>
<keyword evidence="3" id="KW-0969">Cilium</keyword>
<feature type="compositionally biased region" description="Basic and acidic residues" evidence="1">
    <location>
        <begin position="531"/>
        <end position="542"/>
    </location>
</feature>
<keyword evidence="3" id="KW-0282">Flagellum</keyword>
<evidence type="ECO:0000313" key="3">
    <source>
        <dbReference type="EMBL" id="MCZ8512368.1"/>
    </source>
</evidence>
<dbReference type="Gene3D" id="3.30.750.140">
    <property type="match status" value="1"/>
</dbReference>
<evidence type="ECO:0000256" key="1">
    <source>
        <dbReference type="SAM" id="MobiDB-lite"/>
    </source>
</evidence>
<sequence>MEIQAQASPAAAQLGAGTAASGGGGGQKGAGNAGFSNALNGMLVQVIPQANASQPTENASLLATIQLLTSGGNLNPMPDQAPEAAAAALDALTKLLASSKEKQSDSLVNDPLMQSLLSQLQVLLASLLPAASAEKSAVQPDGSLQAALAPGNDGSAPNVSLSSDGTGTALDALLFVPLASAVQQSSTLPGTPEPSVSIHPLMNKKDALHMLNQLKEILLSGNETVQKAVAAGQELPSLMNTVQTLLKQYEAASPAAVTETVNLTGALEQNAAPNDSILHKTPISAKRSVKSTVSAEGAQSNQAGIRNLVQVVPSTLQKLEALSAKAVPVQLLSEPSAESDALFQPLNDNSSSDLLNGNVQAVPLHEFLKQTAAGTYVPKAPVLQMPAEAFSEQTAEFIVKAFSLESNAEGFSEAKISLFPKHLGQVDVKLTMHNGQLVAQFMADSSAGRDLLESQLPQLRATLQTQGIQVERLEVGQSQNFQSGLFQEHRQQQSQQFTGNKQKSNAGKVAAVDEDFTEDPTEETVPASSVHDNEAKSIDVTA</sequence>
<name>A0ABT4Q6C7_9BACL</name>
<dbReference type="Proteomes" id="UP001527882">
    <property type="component" value="Unassembled WGS sequence"/>
</dbReference>
<reference evidence="3 4" key="1">
    <citation type="submission" date="2022-12" db="EMBL/GenBank/DDBJ databases">
        <title>Draft genome sequence of Paenibacillus sp. dW9.</title>
        <authorList>
            <person name="Choi E.-W."/>
            <person name="Kim D.-U."/>
        </authorList>
    </citation>
    <scope>NUCLEOTIDE SEQUENCE [LARGE SCALE GENOMIC DNA]</scope>
    <source>
        <strain evidence="4">dW9</strain>
    </source>
</reference>
<dbReference type="CDD" id="cd17470">
    <property type="entry name" value="T3SS_Flik_C"/>
    <property type="match status" value="1"/>
</dbReference>
<comment type="caution">
    <text evidence="3">The sequence shown here is derived from an EMBL/GenBank/DDBJ whole genome shotgun (WGS) entry which is preliminary data.</text>
</comment>
<proteinExistence type="predicted"/>
<dbReference type="Pfam" id="PF02120">
    <property type="entry name" value="Flg_hook"/>
    <property type="match status" value="1"/>
</dbReference>
<protein>
    <submittedName>
        <fullName evidence="3">Flagellar hook-length control protein FliK</fullName>
    </submittedName>
</protein>
<dbReference type="EMBL" id="JAQAGZ010000004">
    <property type="protein sequence ID" value="MCZ8512368.1"/>
    <property type="molecule type" value="Genomic_DNA"/>
</dbReference>
<evidence type="ECO:0000259" key="2">
    <source>
        <dbReference type="Pfam" id="PF02120"/>
    </source>
</evidence>
<keyword evidence="4" id="KW-1185">Reference proteome</keyword>
<feature type="region of interest" description="Disordered" evidence="1">
    <location>
        <begin position="486"/>
        <end position="542"/>
    </location>
</feature>
<accession>A0ABT4Q6C7</accession>
<gene>
    <name evidence="3" type="ORF">O9H85_07970</name>
</gene>
<feature type="domain" description="Flagellar hook-length control protein-like C-terminal" evidence="2">
    <location>
        <begin position="407"/>
        <end position="482"/>
    </location>
</feature>